<evidence type="ECO:0000256" key="6">
    <source>
        <dbReference type="ARBA" id="ARBA00023180"/>
    </source>
</evidence>
<dbReference type="PROSITE" id="PS51406">
    <property type="entry name" value="FIBRINOGEN_C_2"/>
    <property type="match status" value="1"/>
</dbReference>
<dbReference type="InterPro" id="IPR014716">
    <property type="entry name" value="Fibrinogen_a/b/g_C_1"/>
</dbReference>
<dbReference type="Gene3D" id="3.90.215.10">
    <property type="entry name" value="Gamma Fibrinogen, chain A, domain 1"/>
    <property type="match status" value="1"/>
</dbReference>
<comment type="subcellular location">
    <subcellularLocation>
        <location evidence="1">Secreted</location>
    </subcellularLocation>
</comment>
<dbReference type="InterPro" id="IPR036056">
    <property type="entry name" value="Fibrinogen-like_C"/>
</dbReference>
<dbReference type="GO" id="GO:0005201">
    <property type="term" value="F:extracellular matrix structural constituent"/>
    <property type="evidence" value="ECO:0007669"/>
    <property type="project" value="TreeGrafter"/>
</dbReference>
<dbReference type="PANTHER" id="PTHR47221:SF6">
    <property type="entry name" value="FIBRINOGEN ALPHA CHAIN"/>
    <property type="match status" value="1"/>
</dbReference>
<dbReference type="PANTHER" id="PTHR47221">
    <property type="entry name" value="FIBRINOGEN ALPHA CHAIN"/>
    <property type="match status" value="1"/>
</dbReference>
<dbReference type="GO" id="GO:0034116">
    <property type="term" value="P:positive regulation of heterotypic cell-cell adhesion"/>
    <property type="evidence" value="ECO:0007669"/>
    <property type="project" value="TreeGrafter"/>
</dbReference>
<evidence type="ECO:0000313" key="9">
    <source>
        <dbReference type="Proteomes" id="UP000494163"/>
    </source>
</evidence>
<dbReference type="OrthoDB" id="6145874at2759"/>
<dbReference type="InterPro" id="IPR037579">
    <property type="entry name" value="FIB_ANG-like"/>
</dbReference>
<reference evidence="8 9" key="1">
    <citation type="submission" date="2015-08" db="EMBL/GenBank/DDBJ databases">
        <title>Ancestral chromatin configuration constrains chromatin evolution on differentiating sex chromosomes in Drosophila.</title>
        <authorList>
            <person name="Zhou Q."/>
            <person name="Bachtrog D."/>
        </authorList>
    </citation>
    <scope>NUCLEOTIDE SEQUENCE [LARGE SCALE GENOMIC DNA]</scope>
    <source>
        <tissue evidence="8">Whole larvae</tissue>
    </source>
</reference>
<dbReference type="SMART" id="SM00186">
    <property type="entry name" value="FBG"/>
    <property type="match status" value="1"/>
</dbReference>
<dbReference type="EMBL" id="CP012523">
    <property type="protein sequence ID" value="ALC38316.1"/>
    <property type="molecule type" value="Genomic_DNA"/>
</dbReference>
<dbReference type="CDD" id="cd00087">
    <property type="entry name" value="FReD"/>
    <property type="match status" value="1"/>
</dbReference>
<name>A0A0M4E010_DROBS</name>
<dbReference type="Proteomes" id="UP000494163">
    <property type="component" value="Chromosome 2L"/>
</dbReference>
<keyword evidence="9" id="KW-1185">Reference proteome</keyword>
<sequence length="200" mass="23123">MKEQLNNVNKNKQFEEKPIKYVDPAKGPFRCVPYGNSIGIQTLRLPGAEAFEVSCDSRYDAEGWAVIQLRVNGFVNFNRTWDEYKNGFGDLRSEFWLGLEKLHLMTKFQPHELFIQLEDFNKKTRWARYSNFSIGSEAESYELLSLGEYTGNSGNALDTGNEFTAKNMKFSTPDRDNDNLGANCAAHFASGWWFNKCYYW</sequence>
<dbReference type="AlphaFoldDB" id="A0A0M4E010"/>
<evidence type="ECO:0000256" key="2">
    <source>
        <dbReference type="ARBA" id="ARBA00022525"/>
    </source>
</evidence>
<dbReference type="STRING" id="30019.A0A0M4E010"/>
<keyword evidence="4" id="KW-0175">Coiled coil</keyword>
<dbReference type="SUPFAM" id="SSF56496">
    <property type="entry name" value="Fibrinogen C-terminal domain-like"/>
    <property type="match status" value="1"/>
</dbReference>
<evidence type="ECO:0000313" key="8">
    <source>
        <dbReference type="EMBL" id="ALC38316.1"/>
    </source>
</evidence>
<evidence type="ECO:0000256" key="3">
    <source>
        <dbReference type="ARBA" id="ARBA00022729"/>
    </source>
</evidence>
<evidence type="ECO:0000259" key="7">
    <source>
        <dbReference type="PROSITE" id="PS51406"/>
    </source>
</evidence>
<dbReference type="GO" id="GO:0005577">
    <property type="term" value="C:fibrinogen complex"/>
    <property type="evidence" value="ECO:0007669"/>
    <property type="project" value="TreeGrafter"/>
</dbReference>
<dbReference type="InterPro" id="IPR002181">
    <property type="entry name" value="Fibrinogen_a/b/g_C_dom"/>
</dbReference>
<keyword evidence="2" id="KW-0964">Secreted</keyword>
<feature type="domain" description="Fibrinogen C-terminal" evidence="7">
    <location>
        <begin position="22"/>
        <end position="200"/>
    </location>
</feature>
<keyword evidence="3" id="KW-0732">Signal</keyword>
<dbReference type="Pfam" id="PF00147">
    <property type="entry name" value="Fibrinogen_C"/>
    <property type="match status" value="1"/>
</dbReference>
<dbReference type="OMA" id="GNCAVER"/>
<keyword evidence="5" id="KW-1015">Disulfide bond</keyword>
<keyword evidence="6" id="KW-0325">Glycoprotein</keyword>
<evidence type="ECO:0000256" key="1">
    <source>
        <dbReference type="ARBA" id="ARBA00004613"/>
    </source>
</evidence>
<proteinExistence type="predicted"/>
<organism evidence="8 9">
    <name type="scientific">Drosophila busckii</name>
    <name type="common">Fruit fly</name>
    <dbReference type="NCBI Taxonomy" id="30019"/>
    <lineage>
        <taxon>Eukaryota</taxon>
        <taxon>Metazoa</taxon>
        <taxon>Ecdysozoa</taxon>
        <taxon>Arthropoda</taxon>
        <taxon>Hexapoda</taxon>
        <taxon>Insecta</taxon>
        <taxon>Pterygota</taxon>
        <taxon>Neoptera</taxon>
        <taxon>Endopterygota</taxon>
        <taxon>Diptera</taxon>
        <taxon>Brachycera</taxon>
        <taxon>Muscomorpha</taxon>
        <taxon>Ephydroidea</taxon>
        <taxon>Drosophilidae</taxon>
        <taxon>Drosophila</taxon>
    </lineage>
</organism>
<protein>
    <submittedName>
        <fullName evidence="8">Maker414</fullName>
    </submittedName>
</protein>
<dbReference type="GO" id="GO:0030674">
    <property type="term" value="F:protein-macromolecule adaptor activity"/>
    <property type="evidence" value="ECO:0007669"/>
    <property type="project" value="TreeGrafter"/>
</dbReference>
<gene>
    <name evidence="8" type="ORF">Dbus_chr2Lg401</name>
</gene>
<evidence type="ECO:0000256" key="5">
    <source>
        <dbReference type="ARBA" id="ARBA00023157"/>
    </source>
</evidence>
<accession>A0A0M4E010</accession>
<evidence type="ECO:0000256" key="4">
    <source>
        <dbReference type="ARBA" id="ARBA00023054"/>
    </source>
</evidence>